<dbReference type="Gene3D" id="3.40.50.410">
    <property type="entry name" value="von Willebrand factor, type A domain"/>
    <property type="match status" value="1"/>
</dbReference>
<gene>
    <name evidence="2" type="ORF">A3A04_02280</name>
</gene>
<protein>
    <recommendedName>
        <fullName evidence="1">VWFA domain-containing protein</fullName>
    </recommendedName>
</protein>
<dbReference type="SUPFAM" id="SSF53300">
    <property type="entry name" value="vWA-like"/>
    <property type="match status" value="1"/>
</dbReference>
<dbReference type="EMBL" id="MHJI01000009">
    <property type="protein sequence ID" value="OGY66195.1"/>
    <property type="molecule type" value="Genomic_DNA"/>
</dbReference>
<dbReference type="InterPro" id="IPR002035">
    <property type="entry name" value="VWF_A"/>
</dbReference>
<dbReference type="PROSITE" id="PS50234">
    <property type="entry name" value="VWFA"/>
    <property type="match status" value="1"/>
</dbReference>
<evidence type="ECO:0000259" key="1">
    <source>
        <dbReference type="PROSITE" id="PS50234"/>
    </source>
</evidence>
<evidence type="ECO:0000313" key="3">
    <source>
        <dbReference type="Proteomes" id="UP000178517"/>
    </source>
</evidence>
<organism evidence="2 3">
    <name type="scientific">Candidatus Harrisonbacteria bacterium RIFCSPLOWO2_01_FULL_40_28</name>
    <dbReference type="NCBI Taxonomy" id="1798406"/>
    <lineage>
        <taxon>Bacteria</taxon>
        <taxon>Candidatus Harrisoniibacteriota</taxon>
    </lineage>
</organism>
<sequence length="239" mass="25846">MKFISKISLFLSIFLFLIHVPVFAQGGMDLPIGSSLVATPKEDPPLDPAEEDDPPKIYDEEIAARTNSIIYVLDCSGSMALPCEPYIDSTGNVAYGTRLDRAKSELVASINSLSEDFNFNVIAYACDVRQWQIATRKAEYVNKVSAIAWVQALWADGGTGTGPAVVLALHDETNFTIVLLSDGAPGCGELNAISVHFEMIRAHNTHGVVIHCFGIGAFGAFEQFLRNVASSTGGRYRSV</sequence>
<dbReference type="InterPro" id="IPR036465">
    <property type="entry name" value="vWFA_dom_sf"/>
</dbReference>
<dbReference type="Proteomes" id="UP000178517">
    <property type="component" value="Unassembled WGS sequence"/>
</dbReference>
<evidence type="ECO:0000313" key="2">
    <source>
        <dbReference type="EMBL" id="OGY66195.1"/>
    </source>
</evidence>
<dbReference type="Pfam" id="PF13768">
    <property type="entry name" value="VWA_3"/>
    <property type="match status" value="1"/>
</dbReference>
<reference evidence="2 3" key="1">
    <citation type="journal article" date="2016" name="Nat. Commun.">
        <title>Thousands of microbial genomes shed light on interconnected biogeochemical processes in an aquifer system.</title>
        <authorList>
            <person name="Anantharaman K."/>
            <person name="Brown C.T."/>
            <person name="Hug L.A."/>
            <person name="Sharon I."/>
            <person name="Castelle C.J."/>
            <person name="Probst A.J."/>
            <person name="Thomas B.C."/>
            <person name="Singh A."/>
            <person name="Wilkins M.J."/>
            <person name="Karaoz U."/>
            <person name="Brodie E.L."/>
            <person name="Williams K.H."/>
            <person name="Hubbard S.S."/>
            <person name="Banfield J.F."/>
        </authorList>
    </citation>
    <scope>NUCLEOTIDE SEQUENCE [LARGE SCALE GENOMIC DNA]</scope>
</reference>
<accession>A0A1G1ZNW4</accession>
<dbReference type="STRING" id="1798406.A3A04_02280"/>
<dbReference type="AlphaFoldDB" id="A0A1G1ZNW4"/>
<proteinExistence type="predicted"/>
<name>A0A1G1ZNW4_9BACT</name>
<comment type="caution">
    <text evidence="2">The sequence shown here is derived from an EMBL/GenBank/DDBJ whole genome shotgun (WGS) entry which is preliminary data.</text>
</comment>
<feature type="domain" description="VWFA" evidence="1">
    <location>
        <begin position="68"/>
        <end position="239"/>
    </location>
</feature>